<reference evidence="1 2" key="1">
    <citation type="submission" date="2016-10" db="EMBL/GenBank/DDBJ databases">
        <authorList>
            <person name="de Groot N.N."/>
        </authorList>
    </citation>
    <scope>NUCLEOTIDE SEQUENCE [LARGE SCALE GENOMIC DNA]</scope>
    <source>
        <strain evidence="1 2">DSM 21001</strain>
    </source>
</reference>
<protein>
    <submittedName>
        <fullName evidence="1">Methyltransferase domain-containing protein</fullName>
    </submittedName>
</protein>
<dbReference type="PANTHER" id="PTHR43861">
    <property type="entry name" value="TRANS-ACONITATE 2-METHYLTRANSFERASE-RELATED"/>
    <property type="match status" value="1"/>
</dbReference>
<dbReference type="GO" id="GO:0008168">
    <property type="term" value="F:methyltransferase activity"/>
    <property type="evidence" value="ECO:0007669"/>
    <property type="project" value="UniProtKB-KW"/>
</dbReference>
<dbReference type="CDD" id="cd02440">
    <property type="entry name" value="AdoMet_MTases"/>
    <property type="match status" value="1"/>
</dbReference>
<dbReference type="STRING" id="474950.SAMN05421771_0140"/>
<dbReference type="Proteomes" id="UP000199024">
    <property type="component" value="Unassembled WGS sequence"/>
</dbReference>
<sequence>MLKTFRDPAGTLELRADAAYRTVYPPHDAEILAFLDTPLAHRLVEEGSLVSSTVIQAPTPDQPLVLRHPRIPFVSYHWEWSPGMWLAAAKLTLSICADLLAVGYILKDATPSNILFVGTRPILVDVLSVAKVDPTTPIWFASGQFIRTFLLPLLASEKLGWPLQASITRRDGYEPEEIGRHLPFATRWSQPARSAVTLPLLLSGKRKSGPATAPKSPKVDAEAGTYILGKTIAGLRKQMELLTPKQHASTWSDYTETATHYTTAEQAEKQTFVSRVLGAVKPSRVLDIGSNTGTFSEIAAKSGAQVVALDTDQQAVDILFARLSQSPYAAAILPLHIDLSRPTPAVGWHNQENASFIDRAEAHFDFVLMLAVIHHLLLQSQIPLEHIAGLAAEITTSGLIIEWVPPTDEKFREVLRGRDAIYAHLTEEAFLAAFAPHFDIVQQVTLTNARILFHMKKRVILPSAGV</sequence>
<gene>
    <name evidence="1" type="ORF">SAMN05421771_0140</name>
</gene>
<keyword evidence="1" id="KW-0808">Transferase</keyword>
<dbReference type="GO" id="GO:0032259">
    <property type="term" value="P:methylation"/>
    <property type="evidence" value="ECO:0007669"/>
    <property type="project" value="UniProtKB-KW"/>
</dbReference>
<dbReference type="InterPro" id="IPR029063">
    <property type="entry name" value="SAM-dependent_MTases_sf"/>
</dbReference>
<proteinExistence type="predicted"/>
<keyword evidence="1" id="KW-0489">Methyltransferase</keyword>
<evidence type="ECO:0000313" key="1">
    <source>
        <dbReference type="EMBL" id="SFR97511.1"/>
    </source>
</evidence>
<dbReference type="EMBL" id="FOZL01000001">
    <property type="protein sequence ID" value="SFR97511.1"/>
    <property type="molecule type" value="Genomic_DNA"/>
</dbReference>
<organism evidence="1 2">
    <name type="scientific">Granulicella pectinivorans</name>
    <dbReference type="NCBI Taxonomy" id="474950"/>
    <lineage>
        <taxon>Bacteria</taxon>
        <taxon>Pseudomonadati</taxon>
        <taxon>Acidobacteriota</taxon>
        <taxon>Terriglobia</taxon>
        <taxon>Terriglobales</taxon>
        <taxon>Acidobacteriaceae</taxon>
        <taxon>Granulicella</taxon>
    </lineage>
</organism>
<dbReference type="SUPFAM" id="SSF53335">
    <property type="entry name" value="S-adenosyl-L-methionine-dependent methyltransferases"/>
    <property type="match status" value="1"/>
</dbReference>
<dbReference type="Gene3D" id="3.40.50.150">
    <property type="entry name" value="Vaccinia Virus protein VP39"/>
    <property type="match status" value="1"/>
</dbReference>
<accession>A0A1I6L241</accession>
<dbReference type="Pfam" id="PF13489">
    <property type="entry name" value="Methyltransf_23"/>
    <property type="match status" value="1"/>
</dbReference>
<evidence type="ECO:0000313" key="2">
    <source>
        <dbReference type="Proteomes" id="UP000199024"/>
    </source>
</evidence>
<keyword evidence="2" id="KW-1185">Reference proteome</keyword>
<dbReference type="AlphaFoldDB" id="A0A1I6L241"/>
<name>A0A1I6L241_9BACT</name>